<keyword evidence="2 3" id="KW-0732">Signal</keyword>
<dbReference type="EMBL" id="CP001087">
    <property type="protein sequence ID" value="ACN14077.1"/>
    <property type="molecule type" value="Genomic_DNA"/>
</dbReference>
<proteinExistence type="inferred from homology"/>
<dbReference type="InterPro" id="IPR008334">
    <property type="entry name" value="5'-Nucleotdase_C"/>
</dbReference>
<evidence type="ECO:0000313" key="7">
    <source>
        <dbReference type="Proteomes" id="UP000000442"/>
    </source>
</evidence>
<evidence type="ECO:0000259" key="5">
    <source>
        <dbReference type="Pfam" id="PF02872"/>
    </source>
</evidence>
<dbReference type="PANTHER" id="PTHR11575">
    <property type="entry name" value="5'-NUCLEOTIDASE-RELATED"/>
    <property type="match status" value="1"/>
</dbReference>
<accession>C0QKK6</accession>
<dbReference type="AlphaFoldDB" id="C0QKK6"/>
<dbReference type="OrthoDB" id="9803927at2"/>
<name>C0QKK6_DESAH</name>
<evidence type="ECO:0000259" key="4">
    <source>
        <dbReference type="Pfam" id="PF00149"/>
    </source>
</evidence>
<dbReference type="Gene3D" id="3.90.780.10">
    <property type="entry name" value="5'-Nucleotidase, C-terminal domain"/>
    <property type="match status" value="1"/>
</dbReference>
<dbReference type="HOGENOM" id="CLU_005854_7_1_7"/>
<dbReference type="KEGG" id="dat:HRM2_09650"/>
<dbReference type="EC" id="3.6.1.45" evidence="6"/>
<sequence length="605" mass="65394">MKYNKLKNAAQPIIFLLLTLTLLAAPGCNTGGDKSKLALKILHVNDVHSHLDPSEIDLTLGGVKTTCEIGGMARVASKINELAETNKNHLVLHAGDAVQGTLYYTLFNGQADADIMNAMGFDAMAIGNHEFDNGDQWLANFIAMVDAPLVSTNIEVISGNVLDGLYSPYVITQVDGEPIGIIGLTIAGKTRDSSRPSNEVTFNEEVAATQAAVDELKEQGIRKILLLSHCGYKNMKALAPLVTDIDIIVDGDSHTLLGDFTVYGLDSLGDYPTRVRNRDGETVCVVQAWEYGKVLGELDVYFNGDELESCSGTPHLILGKSFVRKDSQGAPYVLETGELTSVLSVIDADSKLDTVAEDEYVADIISTYSTQVDALGKTVIGRADEALPHSRVPGHDYSGRILPLGSHIAPVVARAFYQLDGNADICIQNAGGVRISIMQGEITYDTAYTLLPFSNTLYEIKMYGSEIKAVLEDAIDNIAQGGSTGSFPYSYPLKYDVDANQPFGSRVSNLEVKDRHTDTYSSLQNDTLYVVVTNNYTAKGRDGYTTFATVQAQRGEGTDTYLDYALSFVNYVKGLAAKGEDLVPIPAGDHCIKSYIATVDETDNL</sequence>
<dbReference type="GO" id="GO:0000166">
    <property type="term" value="F:nucleotide binding"/>
    <property type="evidence" value="ECO:0007669"/>
    <property type="project" value="UniProtKB-KW"/>
</dbReference>
<dbReference type="Proteomes" id="UP000000442">
    <property type="component" value="Chromosome"/>
</dbReference>
<dbReference type="GO" id="GO:0008253">
    <property type="term" value="F:5'-nucleotidase activity"/>
    <property type="evidence" value="ECO:0007669"/>
    <property type="project" value="UniProtKB-EC"/>
</dbReference>
<keyword evidence="3 6" id="KW-0378">Hydrolase</keyword>
<dbReference type="Pfam" id="PF02872">
    <property type="entry name" value="5_nucleotid_C"/>
    <property type="match status" value="1"/>
</dbReference>
<dbReference type="GO" id="GO:0046872">
    <property type="term" value="F:metal ion binding"/>
    <property type="evidence" value="ECO:0007669"/>
    <property type="project" value="InterPro"/>
</dbReference>
<dbReference type="InterPro" id="IPR029052">
    <property type="entry name" value="Metallo-depent_PP-like"/>
</dbReference>
<dbReference type="InterPro" id="IPR006179">
    <property type="entry name" value="5_nucleotidase/apyrase"/>
</dbReference>
<dbReference type="STRING" id="177437.HRM2_09650"/>
<evidence type="ECO:0000256" key="1">
    <source>
        <dbReference type="ARBA" id="ARBA00006654"/>
    </source>
</evidence>
<dbReference type="GO" id="GO:0008768">
    <property type="term" value="F:UDP-sugar diphosphatase activity"/>
    <property type="evidence" value="ECO:0007669"/>
    <property type="project" value="UniProtKB-EC"/>
</dbReference>
<dbReference type="InterPro" id="IPR006146">
    <property type="entry name" value="5'-Nucleotdase_CS"/>
</dbReference>
<dbReference type="NCBIfam" id="TIGR01530">
    <property type="entry name" value="nadN"/>
    <property type="match status" value="1"/>
</dbReference>
<keyword evidence="7" id="KW-1185">Reference proteome</keyword>
<keyword evidence="3" id="KW-0547">Nucleotide-binding</keyword>
<dbReference type="GO" id="GO:0009166">
    <property type="term" value="P:nucleotide catabolic process"/>
    <property type="evidence" value="ECO:0007669"/>
    <property type="project" value="InterPro"/>
</dbReference>
<dbReference type="Pfam" id="PF00149">
    <property type="entry name" value="Metallophos"/>
    <property type="match status" value="1"/>
</dbReference>
<dbReference type="PANTHER" id="PTHR11575:SF24">
    <property type="entry name" value="5'-NUCLEOTIDASE"/>
    <property type="match status" value="1"/>
</dbReference>
<feature type="signal peptide" evidence="3">
    <location>
        <begin position="1"/>
        <end position="24"/>
    </location>
</feature>
<feature type="chain" id="PRO_5005124741" evidence="3">
    <location>
        <begin position="25"/>
        <end position="605"/>
    </location>
</feature>
<comment type="similarity">
    <text evidence="1 3">Belongs to the 5'-nucleotidase family.</text>
</comment>
<dbReference type="InterPro" id="IPR036907">
    <property type="entry name" value="5'-Nucleotdase_C_sf"/>
</dbReference>
<evidence type="ECO:0000256" key="3">
    <source>
        <dbReference type="RuleBase" id="RU362119"/>
    </source>
</evidence>
<dbReference type="EC" id="3.1.3.5" evidence="6"/>
<dbReference type="GO" id="GO:0030288">
    <property type="term" value="C:outer membrane-bounded periplasmic space"/>
    <property type="evidence" value="ECO:0007669"/>
    <property type="project" value="TreeGrafter"/>
</dbReference>
<organism evidence="6 7">
    <name type="scientific">Desulforapulum autotrophicum (strain ATCC 43914 / DSM 3382 / VKM B-1955 / HRM2)</name>
    <name type="common">Desulfobacterium autotrophicum</name>
    <dbReference type="NCBI Taxonomy" id="177437"/>
    <lineage>
        <taxon>Bacteria</taxon>
        <taxon>Pseudomonadati</taxon>
        <taxon>Thermodesulfobacteriota</taxon>
        <taxon>Desulfobacteria</taxon>
        <taxon>Desulfobacterales</taxon>
        <taxon>Desulfobacteraceae</taxon>
        <taxon>Desulforapulum</taxon>
    </lineage>
</organism>
<feature type="domain" description="Calcineurin-like phosphoesterase" evidence="4">
    <location>
        <begin position="39"/>
        <end position="254"/>
    </location>
</feature>
<protein>
    <submittedName>
        <fullName evidence="6">UshA</fullName>
        <ecNumber evidence="6">3.1.3.5</ecNumber>
        <ecNumber evidence="6">3.6.1.45</ecNumber>
    </submittedName>
</protein>
<dbReference type="RefSeq" id="WP_015902866.1">
    <property type="nucleotide sequence ID" value="NC_012108.1"/>
</dbReference>
<gene>
    <name evidence="6" type="primary">ushA</name>
    <name evidence="6" type="ordered locus">HRM2_09650</name>
</gene>
<evidence type="ECO:0000313" key="6">
    <source>
        <dbReference type="EMBL" id="ACN14077.1"/>
    </source>
</evidence>
<dbReference type="Gene3D" id="3.60.21.10">
    <property type="match status" value="1"/>
</dbReference>
<dbReference type="InterPro" id="IPR006420">
    <property type="entry name" value="NadN"/>
</dbReference>
<dbReference type="SUPFAM" id="SSF56300">
    <property type="entry name" value="Metallo-dependent phosphatases"/>
    <property type="match status" value="1"/>
</dbReference>
<evidence type="ECO:0000256" key="2">
    <source>
        <dbReference type="ARBA" id="ARBA00022729"/>
    </source>
</evidence>
<dbReference type="PRINTS" id="PR01607">
    <property type="entry name" value="APYRASEFAMLY"/>
</dbReference>
<dbReference type="eggNOG" id="COG0737">
    <property type="taxonomic scope" value="Bacteria"/>
</dbReference>
<dbReference type="SUPFAM" id="SSF55816">
    <property type="entry name" value="5'-nucleotidase (syn. UDP-sugar hydrolase), C-terminal domain"/>
    <property type="match status" value="1"/>
</dbReference>
<dbReference type="PROSITE" id="PS00786">
    <property type="entry name" value="5_NUCLEOTIDASE_2"/>
    <property type="match status" value="1"/>
</dbReference>
<dbReference type="InterPro" id="IPR004843">
    <property type="entry name" value="Calcineurin-like_PHP"/>
</dbReference>
<reference evidence="6 7" key="1">
    <citation type="journal article" date="2009" name="Environ. Microbiol.">
        <title>Genome sequence of Desulfobacterium autotrophicum HRM2, a marine sulfate reducer oxidizing organic carbon completely to carbon dioxide.</title>
        <authorList>
            <person name="Strittmatter A.W."/>
            <person name="Liesegang H."/>
            <person name="Rabus R."/>
            <person name="Decker I."/>
            <person name="Amann J."/>
            <person name="Andres S."/>
            <person name="Henne A."/>
            <person name="Fricke W.F."/>
            <person name="Martinez-Arias R."/>
            <person name="Bartels D."/>
            <person name="Goesmann A."/>
            <person name="Krause L."/>
            <person name="Puehler A."/>
            <person name="Klenk H.P."/>
            <person name="Richter M."/>
            <person name="Schuler M."/>
            <person name="Gloeckner F.O."/>
            <person name="Meyerdierks A."/>
            <person name="Gottschalk G."/>
            <person name="Amann R."/>
        </authorList>
    </citation>
    <scope>NUCLEOTIDE SEQUENCE [LARGE SCALE GENOMIC DNA]</scope>
    <source>
        <strain evidence="7">ATCC 43914 / DSM 3382 / HRM2</strain>
    </source>
</reference>
<feature type="domain" description="5'-Nucleotidase C-terminal" evidence="5">
    <location>
        <begin position="407"/>
        <end position="548"/>
    </location>
</feature>